<accession>A0A5J4JDT0</accession>
<evidence type="ECO:0000256" key="1">
    <source>
        <dbReference type="ARBA" id="ARBA00001933"/>
    </source>
</evidence>
<name>A0A5J4JDT0_9BACI</name>
<evidence type="ECO:0000259" key="7">
    <source>
        <dbReference type="PROSITE" id="PS50949"/>
    </source>
</evidence>
<keyword evidence="2" id="KW-0808">Transferase</keyword>
<dbReference type="CDD" id="cd07377">
    <property type="entry name" value="WHTH_GntR"/>
    <property type="match status" value="1"/>
</dbReference>
<dbReference type="AlphaFoldDB" id="A0A5J4JDT0"/>
<dbReference type="PANTHER" id="PTHR46577:SF1">
    <property type="entry name" value="HTH-TYPE TRANSCRIPTIONAL REGULATORY PROTEIN GABR"/>
    <property type="match status" value="1"/>
</dbReference>
<proteinExistence type="predicted"/>
<dbReference type="SMART" id="SM00345">
    <property type="entry name" value="HTH_GNTR"/>
    <property type="match status" value="1"/>
</dbReference>
<protein>
    <recommendedName>
        <fullName evidence="7">HTH gntR-type domain-containing protein</fullName>
    </recommendedName>
</protein>
<comment type="caution">
    <text evidence="8">The sequence shown here is derived from an EMBL/GenBank/DDBJ whole genome shotgun (WGS) entry which is preliminary data.</text>
</comment>
<dbReference type="InterPro" id="IPR051446">
    <property type="entry name" value="HTH_trans_reg/aminotransferase"/>
</dbReference>
<keyword evidence="5" id="KW-0238">DNA-binding</keyword>
<gene>
    <name evidence="8" type="ORF">BpJC7_15360</name>
</gene>
<evidence type="ECO:0000313" key="8">
    <source>
        <dbReference type="EMBL" id="GER70233.1"/>
    </source>
</evidence>
<keyword evidence="4" id="KW-0805">Transcription regulation</keyword>
<keyword evidence="6" id="KW-0804">Transcription</keyword>
<dbReference type="InterPro" id="IPR036388">
    <property type="entry name" value="WH-like_DNA-bd_sf"/>
</dbReference>
<evidence type="ECO:0000313" key="9">
    <source>
        <dbReference type="Proteomes" id="UP000391919"/>
    </source>
</evidence>
<dbReference type="RefSeq" id="WP_151705957.1">
    <property type="nucleotide sequence ID" value="NZ_BKZQ01000017.1"/>
</dbReference>
<keyword evidence="3" id="KW-0663">Pyridoxal phosphate</keyword>
<reference evidence="8 9" key="1">
    <citation type="submission" date="2019-09" db="EMBL/GenBank/DDBJ databases">
        <title>Draft genome sequence of Bacillus sp. JC-7.</title>
        <authorList>
            <person name="Tanaka N."/>
            <person name="Shiwa Y."/>
            <person name="Fujita N."/>
            <person name="Tanasupawat S."/>
        </authorList>
    </citation>
    <scope>NUCLEOTIDE SEQUENCE [LARGE SCALE GENOMIC DNA]</scope>
    <source>
        <strain evidence="8 9">JC-7</strain>
    </source>
</reference>
<keyword evidence="2" id="KW-0032">Aminotransferase</keyword>
<evidence type="ECO:0000256" key="4">
    <source>
        <dbReference type="ARBA" id="ARBA00023015"/>
    </source>
</evidence>
<dbReference type="PROSITE" id="PS50949">
    <property type="entry name" value="HTH_GNTR"/>
    <property type="match status" value="1"/>
</dbReference>
<dbReference type="EMBL" id="BKZQ01000017">
    <property type="protein sequence ID" value="GER70233.1"/>
    <property type="molecule type" value="Genomic_DNA"/>
</dbReference>
<evidence type="ECO:0000256" key="5">
    <source>
        <dbReference type="ARBA" id="ARBA00023125"/>
    </source>
</evidence>
<comment type="cofactor">
    <cofactor evidence="1">
        <name>pyridoxal 5'-phosphate</name>
        <dbReference type="ChEBI" id="CHEBI:597326"/>
    </cofactor>
</comment>
<dbReference type="PANTHER" id="PTHR46577">
    <property type="entry name" value="HTH-TYPE TRANSCRIPTIONAL REGULATORY PROTEIN GABR"/>
    <property type="match status" value="1"/>
</dbReference>
<sequence>MIELTPFLNKESNIPLYMQLVDFIKQEILSGNIHPGEKLPSKWKLAEYLGLSINTIQSAYEQLTAEGYAESRPRKGIFVADFKNDLLPETCFSINSYMKKPARKMNKSKLTSIPIHS</sequence>
<dbReference type="Pfam" id="PF00392">
    <property type="entry name" value="GntR"/>
    <property type="match status" value="1"/>
</dbReference>
<feature type="domain" description="HTH gntR-type" evidence="7">
    <location>
        <begin position="14"/>
        <end position="82"/>
    </location>
</feature>
<dbReference type="SUPFAM" id="SSF46785">
    <property type="entry name" value="Winged helix' DNA-binding domain"/>
    <property type="match status" value="1"/>
</dbReference>
<keyword evidence="9" id="KW-1185">Reference proteome</keyword>
<dbReference type="InterPro" id="IPR000524">
    <property type="entry name" value="Tscrpt_reg_HTH_GntR"/>
</dbReference>
<dbReference type="Proteomes" id="UP000391919">
    <property type="component" value="Unassembled WGS sequence"/>
</dbReference>
<dbReference type="InterPro" id="IPR036390">
    <property type="entry name" value="WH_DNA-bd_sf"/>
</dbReference>
<dbReference type="GO" id="GO:0008483">
    <property type="term" value="F:transaminase activity"/>
    <property type="evidence" value="ECO:0007669"/>
    <property type="project" value="UniProtKB-KW"/>
</dbReference>
<dbReference type="Gene3D" id="1.10.10.10">
    <property type="entry name" value="Winged helix-like DNA-binding domain superfamily/Winged helix DNA-binding domain"/>
    <property type="match status" value="1"/>
</dbReference>
<dbReference type="GO" id="GO:0003677">
    <property type="term" value="F:DNA binding"/>
    <property type="evidence" value="ECO:0007669"/>
    <property type="project" value="UniProtKB-KW"/>
</dbReference>
<evidence type="ECO:0000256" key="3">
    <source>
        <dbReference type="ARBA" id="ARBA00022898"/>
    </source>
</evidence>
<organism evidence="8 9">
    <name type="scientific">Weizmannia acidilactici</name>
    <dbReference type="NCBI Taxonomy" id="2607726"/>
    <lineage>
        <taxon>Bacteria</taxon>
        <taxon>Bacillati</taxon>
        <taxon>Bacillota</taxon>
        <taxon>Bacilli</taxon>
        <taxon>Bacillales</taxon>
        <taxon>Bacillaceae</taxon>
        <taxon>Heyndrickxia</taxon>
    </lineage>
</organism>
<evidence type="ECO:0000256" key="6">
    <source>
        <dbReference type="ARBA" id="ARBA00023163"/>
    </source>
</evidence>
<dbReference type="GO" id="GO:0003700">
    <property type="term" value="F:DNA-binding transcription factor activity"/>
    <property type="evidence" value="ECO:0007669"/>
    <property type="project" value="InterPro"/>
</dbReference>
<evidence type="ECO:0000256" key="2">
    <source>
        <dbReference type="ARBA" id="ARBA00022576"/>
    </source>
</evidence>